<organism evidence="1 2">
    <name type="scientific">Stenotrophomonas phage BUCT609</name>
    <dbReference type="NCBI Taxonomy" id="2834250"/>
    <lineage>
        <taxon>Viruses</taxon>
        <taxon>Duplodnaviria</taxon>
        <taxon>Heunggongvirae</taxon>
        <taxon>Uroviricota</taxon>
        <taxon>Caudoviricetes</taxon>
        <taxon>Autographivirales</taxon>
        <taxon>Autonotataviridae</taxon>
        <taxon>Gujervirinae</taxon>
        <taxon>Maltophvirus</taxon>
        <taxon>Maltophvirus BUCT609</taxon>
    </lineage>
</organism>
<sequence length="60" mass="6746">MFMQHTIATKDHATSELTHAGVFTYPLDFNDKKVKQLVAEKLNRSADAVFILNSTPVVVR</sequence>
<keyword evidence="2" id="KW-1185">Reference proteome</keyword>
<accession>A0A8E6URT7</accession>
<proteinExistence type="predicted"/>
<reference evidence="1" key="1">
    <citation type="submission" date="2021-04" db="EMBL/GenBank/DDBJ databases">
        <authorList>
            <person name="Han K."/>
            <person name="Tian F."/>
            <person name="Li F."/>
            <person name="Tong Y."/>
        </authorList>
    </citation>
    <scope>NUCLEOTIDE SEQUENCE</scope>
</reference>
<evidence type="ECO:0000313" key="2">
    <source>
        <dbReference type="Proteomes" id="UP000682369"/>
    </source>
</evidence>
<evidence type="ECO:0000313" key="1">
    <source>
        <dbReference type="EMBL" id="QVR48671.1"/>
    </source>
</evidence>
<dbReference type="EMBL" id="MW960043">
    <property type="protein sequence ID" value="QVR48671.1"/>
    <property type="molecule type" value="Genomic_DNA"/>
</dbReference>
<dbReference type="Proteomes" id="UP000682369">
    <property type="component" value="Segment"/>
</dbReference>
<name>A0A8E6URT7_9CAUD</name>
<protein>
    <submittedName>
        <fullName evidence="1">Uncharacterized protein</fullName>
    </submittedName>
</protein>